<comment type="pathway">
    <text evidence="9">Amino-acid biosynthesis.</text>
</comment>
<dbReference type="AlphaFoldDB" id="A0A852X6J7"/>
<dbReference type="GO" id="GO:0004066">
    <property type="term" value="F:asparagine synthase (glutamine-hydrolyzing) activity"/>
    <property type="evidence" value="ECO:0007669"/>
    <property type="project" value="UniProtKB-EC"/>
</dbReference>
<feature type="region of interest" description="Disordered" evidence="14">
    <location>
        <begin position="1"/>
        <end position="20"/>
    </location>
</feature>
<dbReference type="Pfam" id="PF00733">
    <property type="entry name" value="Asn_synthase"/>
    <property type="match status" value="2"/>
</dbReference>
<keyword evidence="17" id="KW-1185">Reference proteome</keyword>
<evidence type="ECO:0000259" key="15">
    <source>
        <dbReference type="PROSITE" id="PS51278"/>
    </source>
</evidence>
<dbReference type="EMBL" id="JACBZX010000001">
    <property type="protein sequence ID" value="NYG38058.1"/>
    <property type="molecule type" value="Genomic_DNA"/>
</dbReference>
<evidence type="ECO:0000313" key="17">
    <source>
        <dbReference type="Proteomes" id="UP000592181"/>
    </source>
</evidence>
<dbReference type="InterPro" id="IPR014729">
    <property type="entry name" value="Rossmann-like_a/b/a_fold"/>
</dbReference>
<dbReference type="EC" id="6.3.5.4" evidence="2"/>
<evidence type="ECO:0000256" key="10">
    <source>
        <dbReference type="ARBA" id="ARBA00048741"/>
    </source>
</evidence>
<dbReference type="PIRSF" id="PIRSF001589">
    <property type="entry name" value="Asn_synthetase_glu-h"/>
    <property type="match status" value="1"/>
</dbReference>
<keyword evidence="3 16" id="KW-0436">Ligase</keyword>
<evidence type="ECO:0000256" key="12">
    <source>
        <dbReference type="PIRSR" id="PIRSR001589-2"/>
    </source>
</evidence>
<name>A0A852X6J7_9MICO</name>
<dbReference type="InterPro" id="IPR001962">
    <property type="entry name" value="Asn_synthase"/>
</dbReference>
<evidence type="ECO:0000256" key="3">
    <source>
        <dbReference type="ARBA" id="ARBA00022598"/>
    </source>
</evidence>
<evidence type="ECO:0000256" key="9">
    <source>
        <dbReference type="ARBA" id="ARBA00029440"/>
    </source>
</evidence>
<feature type="domain" description="Glutamine amidotransferase type-2" evidence="15">
    <location>
        <begin position="2"/>
        <end position="182"/>
    </location>
</feature>
<evidence type="ECO:0000256" key="11">
    <source>
        <dbReference type="PIRSR" id="PIRSR001589-1"/>
    </source>
</evidence>
<feature type="active site" description="For GATase activity" evidence="11">
    <location>
        <position position="2"/>
    </location>
</feature>
<dbReference type="PANTHER" id="PTHR11772">
    <property type="entry name" value="ASPARAGINE SYNTHETASE"/>
    <property type="match status" value="1"/>
</dbReference>
<dbReference type="PROSITE" id="PS51278">
    <property type="entry name" value="GATASE_TYPE_2"/>
    <property type="match status" value="1"/>
</dbReference>
<accession>A0A852X6J7</accession>
<evidence type="ECO:0000256" key="5">
    <source>
        <dbReference type="ARBA" id="ARBA00022741"/>
    </source>
</evidence>
<organism evidence="16 17">
    <name type="scientific">Janibacter alkaliphilus</name>
    <dbReference type="NCBI Taxonomy" id="1069963"/>
    <lineage>
        <taxon>Bacteria</taxon>
        <taxon>Bacillati</taxon>
        <taxon>Actinomycetota</taxon>
        <taxon>Actinomycetes</taxon>
        <taxon>Micrococcales</taxon>
        <taxon>Intrasporangiaceae</taxon>
        <taxon>Janibacter</taxon>
    </lineage>
</organism>
<evidence type="ECO:0000256" key="2">
    <source>
        <dbReference type="ARBA" id="ARBA00012737"/>
    </source>
</evidence>
<dbReference type="GO" id="GO:0005829">
    <property type="term" value="C:cytosol"/>
    <property type="evidence" value="ECO:0007669"/>
    <property type="project" value="TreeGrafter"/>
</dbReference>
<keyword evidence="8 11" id="KW-0315">Glutamine amidotransferase</keyword>
<evidence type="ECO:0000256" key="1">
    <source>
        <dbReference type="ARBA" id="ARBA00005752"/>
    </source>
</evidence>
<dbReference type="Gene3D" id="3.40.50.620">
    <property type="entry name" value="HUPs"/>
    <property type="match status" value="1"/>
</dbReference>
<dbReference type="Proteomes" id="UP000592181">
    <property type="component" value="Unassembled WGS sequence"/>
</dbReference>
<evidence type="ECO:0000256" key="13">
    <source>
        <dbReference type="PIRSR" id="PIRSR001589-3"/>
    </source>
</evidence>
<feature type="site" description="Important for beta-aspartyl-AMP intermediate formation" evidence="13">
    <location>
        <position position="332"/>
    </location>
</feature>
<dbReference type="Pfam" id="PF13537">
    <property type="entry name" value="GATase_7"/>
    <property type="match status" value="1"/>
</dbReference>
<sequence>MCGIVAIHDPRSPEGPSAELGRSMLDRVEHRGPDGRGERTVGPTWLGHVRLAIVDLDEGDQPLGPADGHWAVVNGEIYNHHELRRVSGLHFATASDSEAALAAAVAGDLDQLADLRGMFAFVVAHPDGRGVAVRDPLGVKPLYWARVDGATLFASELVAFAPEMRGHVEEFPPGFRWTPQEGLVRFRELHVGGEPIADVESARTAVRDTLVTAVRRRMMADVPVGVFLSGGLDSSLVAAVMASFADDVPGPVHSFAAGTEGSSDLLAARRVAEHLGLEHHERVYDADEVVSCLPSVVASIESFEPSLVRSAVPNYLLAEETARTVKVVLTGEGADELFAGYAHYRDITDGADLADELLRGVSGLHNLNLQRCDRVTMAHGLEARVPFLDRDLVNLAGRIPIEWRLPGELGQEKALLREAFTGWLPEDLLWRPKEQFGDGSGTADVMTERAAELVPEDDWAQQRVAGLPAPRTREELAYQRMFADRLAGIDARVLGRFATA</sequence>
<evidence type="ECO:0000256" key="6">
    <source>
        <dbReference type="ARBA" id="ARBA00022840"/>
    </source>
</evidence>
<evidence type="ECO:0000256" key="14">
    <source>
        <dbReference type="SAM" id="MobiDB-lite"/>
    </source>
</evidence>
<evidence type="ECO:0000256" key="8">
    <source>
        <dbReference type="ARBA" id="ARBA00022962"/>
    </source>
</evidence>
<dbReference type="InterPro" id="IPR050795">
    <property type="entry name" value="Asn_Synthetase"/>
</dbReference>
<keyword evidence="5 12" id="KW-0547">Nucleotide-binding</keyword>
<proteinExistence type="inferred from homology"/>
<keyword evidence="7 11" id="KW-0061">Asparagine biosynthesis</keyword>
<keyword evidence="6 12" id="KW-0067">ATP-binding</keyword>
<dbReference type="CDD" id="cd01991">
    <property type="entry name" value="Asn_synthase_B_C"/>
    <property type="match status" value="1"/>
</dbReference>
<comment type="catalytic activity">
    <reaction evidence="10">
        <text>L-aspartate + L-glutamine + ATP + H2O = L-asparagine + L-glutamate + AMP + diphosphate + H(+)</text>
        <dbReference type="Rhea" id="RHEA:12228"/>
        <dbReference type="ChEBI" id="CHEBI:15377"/>
        <dbReference type="ChEBI" id="CHEBI:15378"/>
        <dbReference type="ChEBI" id="CHEBI:29985"/>
        <dbReference type="ChEBI" id="CHEBI:29991"/>
        <dbReference type="ChEBI" id="CHEBI:30616"/>
        <dbReference type="ChEBI" id="CHEBI:33019"/>
        <dbReference type="ChEBI" id="CHEBI:58048"/>
        <dbReference type="ChEBI" id="CHEBI:58359"/>
        <dbReference type="ChEBI" id="CHEBI:456215"/>
        <dbReference type="EC" id="6.3.5.4"/>
    </reaction>
</comment>
<gene>
    <name evidence="16" type="ORF">BJY28_002527</name>
</gene>
<dbReference type="SUPFAM" id="SSF56235">
    <property type="entry name" value="N-terminal nucleophile aminohydrolases (Ntn hydrolases)"/>
    <property type="match status" value="1"/>
</dbReference>
<evidence type="ECO:0000313" key="16">
    <source>
        <dbReference type="EMBL" id="NYG38058.1"/>
    </source>
</evidence>
<feature type="binding site" evidence="12">
    <location>
        <position position="96"/>
    </location>
    <ligand>
        <name>L-glutamine</name>
        <dbReference type="ChEBI" id="CHEBI:58359"/>
    </ligand>
</feature>
<keyword evidence="4 11" id="KW-0028">Amino-acid biosynthesis</keyword>
<dbReference type="InterPro" id="IPR033738">
    <property type="entry name" value="AsnB_N"/>
</dbReference>
<dbReference type="InterPro" id="IPR006426">
    <property type="entry name" value="Asn_synth_AEB"/>
</dbReference>
<evidence type="ECO:0000256" key="4">
    <source>
        <dbReference type="ARBA" id="ARBA00022605"/>
    </source>
</evidence>
<dbReference type="GO" id="GO:0005524">
    <property type="term" value="F:ATP binding"/>
    <property type="evidence" value="ECO:0007669"/>
    <property type="project" value="UniProtKB-KW"/>
</dbReference>
<reference evidence="16 17" key="1">
    <citation type="submission" date="2020-07" db="EMBL/GenBank/DDBJ databases">
        <title>Sequencing the genomes of 1000 actinobacteria strains.</title>
        <authorList>
            <person name="Klenk H.-P."/>
        </authorList>
    </citation>
    <scope>NUCLEOTIDE SEQUENCE [LARGE SCALE GENOMIC DNA]</scope>
    <source>
        <strain evidence="16 17">DSM 24723</strain>
    </source>
</reference>
<dbReference type="PANTHER" id="PTHR11772:SF2">
    <property type="entry name" value="ASPARAGINE SYNTHETASE [GLUTAMINE-HYDROLYZING]"/>
    <property type="match status" value="1"/>
</dbReference>
<comment type="caution">
    <text evidence="16">The sequence shown here is derived from an EMBL/GenBank/DDBJ whole genome shotgun (WGS) entry which is preliminary data.</text>
</comment>
<dbReference type="CDD" id="cd00712">
    <property type="entry name" value="AsnB"/>
    <property type="match status" value="1"/>
</dbReference>
<evidence type="ECO:0000256" key="7">
    <source>
        <dbReference type="ARBA" id="ARBA00022888"/>
    </source>
</evidence>
<dbReference type="RefSeq" id="WP_179463315.1">
    <property type="nucleotide sequence ID" value="NZ_JACBZX010000001.1"/>
</dbReference>
<protein>
    <recommendedName>
        <fullName evidence="2">asparagine synthase (glutamine-hydrolyzing)</fullName>
        <ecNumber evidence="2">6.3.5.4</ecNumber>
    </recommendedName>
</protein>
<dbReference type="NCBIfam" id="TIGR01536">
    <property type="entry name" value="asn_synth_AEB"/>
    <property type="match status" value="1"/>
</dbReference>
<dbReference type="GO" id="GO:0006529">
    <property type="term" value="P:asparagine biosynthetic process"/>
    <property type="evidence" value="ECO:0007669"/>
    <property type="project" value="UniProtKB-KW"/>
</dbReference>
<dbReference type="InterPro" id="IPR017932">
    <property type="entry name" value="GATase_2_dom"/>
</dbReference>
<dbReference type="InterPro" id="IPR029055">
    <property type="entry name" value="Ntn_hydrolases_N"/>
</dbReference>
<comment type="similarity">
    <text evidence="1">Belongs to the asparagine synthetase family.</text>
</comment>
<dbReference type="SUPFAM" id="SSF52402">
    <property type="entry name" value="Adenine nucleotide alpha hydrolases-like"/>
    <property type="match status" value="1"/>
</dbReference>
<dbReference type="Gene3D" id="3.60.20.10">
    <property type="entry name" value="Glutamine Phosphoribosylpyrophosphate, subunit 1, domain 1"/>
    <property type="match status" value="1"/>
</dbReference>